<reference evidence="1" key="1">
    <citation type="submission" date="2019-09" db="EMBL/GenBank/DDBJ databases">
        <title>Draft genome information of white flower Hibiscus syriacus.</title>
        <authorList>
            <person name="Kim Y.-M."/>
        </authorList>
    </citation>
    <scope>NUCLEOTIDE SEQUENCE [LARGE SCALE GENOMIC DNA]</scope>
    <source>
        <strain evidence="1">YM2019G1</strain>
    </source>
</reference>
<keyword evidence="2" id="KW-1185">Reference proteome</keyword>
<gene>
    <name evidence="1" type="ORF">F3Y22_tig00112400pilonHSYRG00023</name>
</gene>
<accession>A0A6A2X068</accession>
<evidence type="ECO:0000313" key="1">
    <source>
        <dbReference type="EMBL" id="KAE8667551.1"/>
    </source>
</evidence>
<keyword evidence="1" id="KW-0648">Protein biosynthesis</keyword>
<protein>
    <submittedName>
        <fullName evidence="1">Eukaryotic translation initiation factor 3 subunit A</fullName>
    </submittedName>
</protein>
<organism evidence="1 2">
    <name type="scientific">Hibiscus syriacus</name>
    <name type="common">Rose of Sharon</name>
    <dbReference type="NCBI Taxonomy" id="106335"/>
    <lineage>
        <taxon>Eukaryota</taxon>
        <taxon>Viridiplantae</taxon>
        <taxon>Streptophyta</taxon>
        <taxon>Embryophyta</taxon>
        <taxon>Tracheophyta</taxon>
        <taxon>Spermatophyta</taxon>
        <taxon>Magnoliopsida</taxon>
        <taxon>eudicotyledons</taxon>
        <taxon>Gunneridae</taxon>
        <taxon>Pentapetalae</taxon>
        <taxon>rosids</taxon>
        <taxon>malvids</taxon>
        <taxon>Malvales</taxon>
        <taxon>Malvaceae</taxon>
        <taxon>Malvoideae</taxon>
        <taxon>Hibiscus</taxon>
    </lineage>
</organism>
<sequence length="264" mass="29597">MIVRRQKIAKETATSTLNVHPSFHARSNSLPSRQHSIASQIDEDLNQLRASDQSATTSSIGHQLNYLQDLYDSVDMLLQLPLSTISSSRAAKEMGIANEVRKYLTSRKAVRKAICKGVEGIVNENLKHMENKLSSSSFSYDDETIAVINNLKQVKTVTISVLESMLSFISGPEAESKSSRWSLVSKCMHQKRVACKEEQKPNEIAKAESTLRSLIKSGNMKHVENVQNELQNSEMCIQDLDEGLESFFRRLIKARVTVINILNC</sequence>
<dbReference type="PANTHER" id="PTHR33070:SF129">
    <property type="entry name" value="DUF241 DOMAIN PROTEIN"/>
    <property type="match status" value="1"/>
</dbReference>
<dbReference type="Proteomes" id="UP000436088">
    <property type="component" value="Unassembled WGS sequence"/>
</dbReference>
<dbReference type="AlphaFoldDB" id="A0A6A2X068"/>
<dbReference type="InterPro" id="IPR004320">
    <property type="entry name" value="BPS1_pln"/>
</dbReference>
<keyword evidence="1" id="KW-0396">Initiation factor</keyword>
<dbReference type="Pfam" id="PF03087">
    <property type="entry name" value="BPS1"/>
    <property type="match status" value="1"/>
</dbReference>
<name>A0A6A2X068_HIBSY</name>
<dbReference type="GO" id="GO:0048367">
    <property type="term" value="P:shoot system development"/>
    <property type="evidence" value="ECO:0007669"/>
    <property type="project" value="InterPro"/>
</dbReference>
<dbReference type="GO" id="GO:0003743">
    <property type="term" value="F:translation initiation factor activity"/>
    <property type="evidence" value="ECO:0007669"/>
    <property type="project" value="UniProtKB-KW"/>
</dbReference>
<evidence type="ECO:0000313" key="2">
    <source>
        <dbReference type="Proteomes" id="UP000436088"/>
    </source>
</evidence>
<dbReference type="GO" id="GO:0048364">
    <property type="term" value="P:root development"/>
    <property type="evidence" value="ECO:0007669"/>
    <property type="project" value="InterPro"/>
</dbReference>
<comment type="caution">
    <text evidence="1">The sequence shown here is derived from an EMBL/GenBank/DDBJ whole genome shotgun (WGS) entry which is preliminary data.</text>
</comment>
<dbReference type="EMBL" id="VEPZ02001571">
    <property type="protein sequence ID" value="KAE8667551.1"/>
    <property type="molecule type" value="Genomic_DNA"/>
</dbReference>
<dbReference type="PANTHER" id="PTHR33070">
    <property type="entry name" value="OS06G0725500 PROTEIN"/>
    <property type="match status" value="1"/>
</dbReference>
<proteinExistence type="predicted"/>